<dbReference type="OrthoDB" id="9763003at2"/>
<dbReference type="NCBIfam" id="TIGR00704">
    <property type="entry name" value="NaPi_cotrn_rel"/>
    <property type="match status" value="1"/>
</dbReference>
<proteinExistence type="predicted"/>
<gene>
    <name evidence="7" type="ORF">EDC25_10826</name>
</gene>
<evidence type="ECO:0000256" key="2">
    <source>
        <dbReference type="ARBA" id="ARBA00022475"/>
    </source>
</evidence>
<feature type="transmembrane region" description="Helical" evidence="6">
    <location>
        <begin position="46"/>
        <end position="79"/>
    </location>
</feature>
<evidence type="ECO:0000313" key="8">
    <source>
        <dbReference type="Proteomes" id="UP000294599"/>
    </source>
</evidence>
<evidence type="ECO:0000256" key="3">
    <source>
        <dbReference type="ARBA" id="ARBA00022692"/>
    </source>
</evidence>
<feature type="transmembrane region" description="Helical" evidence="6">
    <location>
        <begin position="99"/>
        <end position="127"/>
    </location>
</feature>
<keyword evidence="5 6" id="KW-0472">Membrane</keyword>
<feature type="transmembrane region" description="Helical" evidence="6">
    <location>
        <begin position="165"/>
        <end position="189"/>
    </location>
</feature>
<dbReference type="Proteomes" id="UP000294599">
    <property type="component" value="Unassembled WGS sequence"/>
</dbReference>
<feature type="transmembrane region" description="Helical" evidence="6">
    <location>
        <begin position="139"/>
        <end position="159"/>
    </location>
</feature>
<dbReference type="AlphaFoldDB" id="A0A4R3LKY9"/>
<evidence type="ECO:0000313" key="7">
    <source>
        <dbReference type="EMBL" id="TCS98446.1"/>
    </source>
</evidence>
<protein>
    <submittedName>
        <fullName evidence="7">Phosphate:Na+ symporter</fullName>
    </submittedName>
</protein>
<dbReference type="Pfam" id="PF02690">
    <property type="entry name" value="Na_Pi_cotrans"/>
    <property type="match status" value="2"/>
</dbReference>
<evidence type="ECO:0000256" key="1">
    <source>
        <dbReference type="ARBA" id="ARBA00004651"/>
    </source>
</evidence>
<dbReference type="PANTHER" id="PTHR10010:SF46">
    <property type="entry name" value="SODIUM-DEPENDENT PHOSPHATE TRANSPORT PROTEIN 2B"/>
    <property type="match status" value="1"/>
</dbReference>
<dbReference type="RefSeq" id="WP_123522478.1">
    <property type="nucleotide sequence ID" value="NZ_JBHLWF010000087.1"/>
</dbReference>
<evidence type="ECO:0000256" key="4">
    <source>
        <dbReference type="ARBA" id="ARBA00022989"/>
    </source>
</evidence>
<feature type="transmembrane region" description="Helical" evidence="6">
    <location>
        <begin position="6"/>
        <end position="26"/>
    </location>
</feature>
<dbReference type="GO" id="GO:0044341">
    <property type="term" value="P:sodium-dependent phosphate transport"/>
    <property type="evidence" value="ECO:0007669"/>
    <property type="project" value="InterPro"/>
</dbReference>
<dbReference type="NCBIfam" id="NF037997">
    <property type="entry name" value="Na_Pi_symport"/>
    <property type="match status" value="1"/>
</dbReference>
<organism evidence="7 8">
    <name type="scientific">Pseudofulvimonas gallinarii</name>
    <dbReference type="NCBI Taxonomy" id="634155"/>
    <lineage>
        <taxon>Bacteria</taxon>
        <taxon>Pseudomonadati</taxon>
        <taxon>Pseudomonadota</taxon>
        <taxon>Gammaproteobacteria</taxon>
        <taxon>Lysobacterales</taxon>
        <taxon>Rhodanobacteraceae</taxon>
        <taxon>Pseudofulvimonas</taxon>
    </lineage>
</organism>
<dbReference type="InterPro" id="IPR003841">
    <property type="entry name" value="Na/Pi_transpt"/>
</dbReference>
<comment type="subcellular location">
    <subcellularLocation>
        <location evidence="1">Cell membrane</location>
        <topology evidence="1">Multi-pass membrane protein</topology>
    </subcellularLocation>
</comment>
<reference evidence="7 8" key="1">
    <citation type="submission" date="2019-03" db="EMBL/GenBank/DDBJ databases">
        <title>Genomic Encyclopedia of Type Strains, Phase IV (KMG-IV): sequencing the most valuable type-strain genomes for metagenomic binning, comparative biology and taxonomic classification.</title>
        <authorList>
            <person name="Goeker M."/>
        </authorList>
    </citation>
    <scope>NUCLEOTIDE SEQUENCE [LARGE SCALE GENOMIC DNA]</scope>
    <source>
        <strain evidence="7 8">DSM 21944</strain>
    </source>
</reference>
<keyword evidence="4 6" id="KW-1133">Transmembrane helix</keyword>
<dbReference type="EMBL" id="SMAF01000008">
    <property type="protein sequence ID" value="TCS98446.1"/>
    <property type="molecule type" value="Genomic_DNA"/>
</dbReference>
<evidence type="ECO:0000256" key="6">
    <source>
        <dbReference type="SAM" id="Phobius"/>
    </source>
</evidence>
<dbReference type="PANTHER" id="PTHR10010">
    <property type="entry name" value="SOLUTE CARRIER FAMILY 34 SODIUM PHOSPHATE , MEMBER 2-RELATED"/>
    <property type="match status" value="1"/>
</dbReference>
<sequence length="536" mass="56148">MTATYPAILGGVGLFLLGMILMTDGLKAIAGDALRRLLARFTGNRLSAVATGAGITLVVQSSTATTLATIGFVSAGLLAFENSIGVIIGANLGTTSTGWIVSLLGMKFSMGPFAMPLVGIGAVMRLLGRDRLAETGNVLAGFGLIFVGIDALQAGMSGLSDRFDLAAYGGAGIGVRLLLVGIGIVMTVIMQSSSAAVATTLTAAASGTIGLDQAAALVIGQHIGTTFTAVLAAVGASVAARRTACVHVIFNAVVAVVVFFFLPWLIPSLESLLGTRATGADHALVIAAFHTAFSLFGAILFIPLVPQLARFVRWLLPEQRSALTRHLDPALREVPALAIAASVSTLRGALGQALAASGRGLVAREHAPYEQYTQWQLAARQAGELVERLPTADARTVARLADTLHLLDHVRQFVRVASLAGRDVDLEVMPALHDYAVVLGQGLLDSARELEREGGRPSPALLTDARLDTLALLRTSIMDAAATGRMETDAAMRALNAQRWLEQIVHHVRRALHYLKKLDDGRTLSVHETVDTGISG</sequence>
<dbReference type="GO" id="GO:0005886">
    <property type="term" value="C:plasma membrane"/>
    <property type="evidence" value="ECO:0007669"/>
    <property type="project" value="UniProtKB-SubCell"/>
</dbReference>
<name>A0A4R3LKY9_9GAMM</name>
<dbReference type="InterPro" id="IPR004633">
    <property type="entry name" value="NaPi_cotrn-rel/YqeW-like"/>
</dbReference>
<keyword evidence="3 6" id="KW-0812">Transmembrane</keyword>
<feature type="transmembrane region" description="Helical" evidence="6">
    <location>
        <begin position="286"/>
        <end position="305"/>
    </location>
</feature>
<dbReference type="GO" id="GO:0005436">
    <property type="term" value="F:sodium:phosphate symporter activity"/>
    <property type="evidence" value="ECO:0007669"/>
    <property type="project" value="InterPro"/>
</dbReference>
<keyword evidence="8" id="KW-1185">Reference proteome</keyword>
<feature type="transmembrane region" description="Helical" evidence="6">
    <location>
        <begin position="248"/>
        <end position="266"/>
    </location>
</feature>
<keyword evidence="2" id="KW-1003">Cell membrane</keyword>
<accession>A0A4R3LKY9</accession>
<comment type="caution">
    <text evidence="7">The sequence shown here is derived from an EMBL/GenBank/DDBJ whole genome shotgun (WGS) entry which is preliminary data.</text>
</comment>
<evidence type="ECO:0000256" key="5">
    <source>
        <dbReference type="ARBA" id="ARBA00023136"/>
    </source>
</evidence>